<accession>A0A7S4G042</accession>
<feature type="region of interest" description="Disordered" evidence="1">
    <location>
        <begin position="112"/>
        <end position="139"/>
    </location>
</feature>
<sequence length="323" mass="35408">MLKTYLHVSAKQVVQCVLPDRFPAGKSGGQEPHRVPPGLNVTRTPLCYLNLESNSFGHQLGPLLIQRLLGDDSSRLVLQNVRGKEQRRGPCLFGVGTILADARPRDAVWGSGLSHSPPAPGPWGGHTSSNETRGKRAAPRPKIYALRGPKTHDLLVQAGQPNHTVVYGDPLMLVARLFPEYVSPEAARTRDACFLLHPRYNRVHGAFLKYSKWVMYATMGYDVVIPFLLGCRLVVSSSLSGIVVAEAYGIPTRWLHMTQAHSSTQLAAQSVFKFCDYYAATGRGCEDRATSPDKAVAMGGKAPIQGYDYETLLKSFPYALYTA</sequence>
<dbReference type="AlphaFoldDB" id="A0A7S4G042"/>
<reference evidence="2" key="1">
    <citation type="submission" date="2021-01" db="EMBL/GenBank/DDBJ databases">
        <authorList>
            <person name="Corre E."/>
            <person name="Pelletier E."/>
            <person name="Niang G."/>
            <person name="Scheremetjew M."/>
            <person name="Finn R."/>
            <person name="Kale V."/>
            <person name="Holt S."/>
            <person name="Cochrane G."/>
            <person name="Meng A."/>
            <person name="Brown T."/>
            <person name="Cohen L."/>
        </authorList>
    </citation>
    <scope>NUCLEOTIDE SEQUENCE</scope>
    <source>
        <strain evidence="2">CCMP1594</strain>
    </source>
</reference>
<protein>
    <submittedName>
        <fullName evidence="2">Uncharacterized protein</fullName>
    </submittedName>
</protein>
<evidence type="ECO:0000313" key="2">
    <source>
        <dbReference type="EMBL" id="CAE0820881.1"/>
    </source>
</evidence>
<organism evidence="2">
    <name type="scientific">Eutreptiella gymnastica</name>
    <dbReference type="NCBI Taxonomy" id="73025"/>
    <lineage>
        <taxon>Eukaryota</taxon>
        <taxon>Discoba</taxon>
        <taxon>Euglenozoa</taxon>
        <taxon>Euglenida</taxon>
        <taxon>Spirocuta</taxon>
        <taxon>Euglenophyceae</taxon>
        <taxon>Eutreptiales</taxon>
        <taxon>Eutreptiaceae</taxon>
        <taxon>Eutreptiella</taxon>
    </lineage>
</organism>
<gene>
    <name evidence="2" type="ORF">EGYM00163_LOCUS32053</name>
</gene>
<name>A0A7S4G042_9EUGL</name>
<evidence type="ECO:0000256" key="1">
    <source>
        <dbReference type="SAM" id="MobiDB-lite"/>
    </source>
</evidence>
<proteinExistence type="predicted"/>
<dbReference type="EMBL" id="HBJA01092219">
    <property type="protein sequence ID" value="CAE0820881.1"/>
    <property type="molecule type" value="Transcribed_RNA"/>
</dbReference>